<dbReference type="EMBL" id="HACG01021454">
    <property type="protein sequence ID" value="CEK68319.1"/>
    <property type="molecule type" value="Transcribed_RNA"/>
</dbReference>
<evidence type="ECO:0000313" key="2">
    <source>
        <dbReference type="EMBL" id="CEK68319.1"/>
    </source>
</evidence>
<feature type="non-terminal residue" evidence="2">
    <location>
        <position position="1"/>
    </location>
</feature>
<feature type="region of interest" description="Disordered" evidence="1">
    <location>
        <begin position="16"/>
        <end position="104"/>
    </location>
</feature>
<name>A0A0B6ZI71_9EUPU</name>
<reference evidence="2" key="1">
    <citation type="submission" date="2014-12" db="EMBL/GenBank/DDBJ databases">
        <title>Insight into the proteome of Arion vulgaris.</title>
        <authorList>
            <person name="Aradska J."/>
            <person name="Bulat T."/>
            <person name="Smidak R."/>
            <person name="Sarate P."/>
            <person name="Gangsoo J."/>
            <person name="Sialana F."/>
            <person name="Bilban M."/>
            <person name="Lubec G."/>
        </authorList>
    </citation>
    <scope>NUCLEOTIDE SEQUENCE</scope>
    <source>
        <tissue evidence="2">Skin</tissue>
    </source>
</reference>
<feature type="compositionally biased region" description="Polar residues" evidence="1">
    <location>
        <begin position="95"/>
        <end position="104"/>
    </location>
</feature>
<feature type="compositionally biased region" description="Polar residues" evidence="1">
    <location>
        <begin position="74"/>
        <end position="84"/>
    </location>
</feature>
<evidence type="ECO:0000256" key="1">
    <source>
        <dbReference type="SAM" id="MobiDB-lite"/>
    </source>
</evidence>
<proteinExistence type="predicted"/>
<feature type="compositionally biased region" description="Polar residues" evidence="1">
    <location>
        <begin position="38"/>
        <end position="51"/>
    </location>
</feature>
<dbReference type="AlphaFoldDB" id="A0A0B6ZI71"/>
<sequence>EKCPCGAWVAPAFHIGSGKVDKIPSQPVTPRTHIPASPHTSGNSPPDSQPHQIGAVTAFPSPGARPAVNRTLPDRSTTADSRLSVTPVAAVQPRMASSLSQASTSVQPIHSMDFEMGTGDGDNNSSEVEQTVSGTYNRDIESGINSIHMDVDSGQEIVNEIHYP</sequence>
<accession>A0A0B6ZI71</accession>
<gene>
    <name evidence="2" type="primary">ORF65911</name>
</gene>
<organism evidence="2">
    <name type="scientific">Arion vulgaris</name>
    <dbReference type="NCBI Taxonomy" id="1028688"/>
    <lineage>
        <taxon>Eukaryota</taxon>
        <taxon>Metazoa</taxon>
        <taxon>Spiralia</taxon>
        <taxon>Lophotrochozoa</taxon>
        <taxon>Mollusca</taxon>
        <taxon>Gastropoda</taxon>
        <taxon>Heterobranchia</taxon>
        <taxon>Euthyneura</taxon>
        <taxon>Panpulmonata</taxon>
        <taxon>Eupulmonata</taxon>
        <taxon>Stylommatophora</taxon>
        <taxon>Helicina</taxon>
        <taxon>Arionoidea</taxon>
        <taxon>Arionidae</taxon>
        <taxon>Arion</taxon>
    </lineage>
</organism>
<protein>
    <submittedName>
        <fullName evidence="2">Uncharacterized protein</fullName>
    </submittedName>
</protein>